<evidence type="ECO:0000256" key="3">
    <source>
        <dbReference type="ARBA" id="ARBA00022452"/>
    </source>
</evidence>
<dbReference type="InterPro" id="IPR039426">
    <property type="entry name" value="TonB-dep_rcpt-like"/>
</dbReference>
<keyword evidence="8 9" id="KW-0998">Cell outer membrane</keyword>
<dbReference type="PANTHER" id="PTHR47234">
    <property type="match status" value="1"/>
</dbReference>
<evidence type="ECO:0000256" key="7">
    <source>
        <dbReference type="ARBA" id="ARBA00023136"/>
    </source>
</evidence>
<dbReference type="EMBL" id="JPHD02000092">
    <property type="protein sequence ID" value="KGE51584.1"/>
    <property type="molecule type" value="Genomic_DNA"/>
</dbReference>
<dbReference type="Gene3D" id="2.170.130.10">
    <property type="entry name" value="TonB-dependent receptor, plug domain"/>
    <property type="match status" value="1"/>
</dbReference>
<dbReference type="Pfam" id="PF00593">
    <property type="entry name" value="TonB_dep_Rec_b-barrel"/>
    <property type="match status" value="1"/>
</dbReference>
<dbReference type="PROSITE" id="PS00430">
    <property type="entry name" value="TONB_DEPENDENT_REC_1"/>
    <property type="match status" value="1"/>
</dbReference>
<dbReference type="eggNOG" id="COG4771">
    <property type="taxonomic scope" value="Bacteria"/>
</dbReference>
<keyword evidence="7 9" id="KW-0472">Membrane</keyword>
<dbReference type="RefSeq" id="WP_042823286.1">
    <property type="nucleotide sequence ID" value="NZ_CP053649.1"/>
</dbReference>
<dbReference type="Gene3D" id="2.40.170.20">
    <property type="entry name" value="TonB-dependent receptor, beta-barrel domain"/>
    <property type="match status" value="1"/>
</dbReference>
<sequence length="969" mass="103302">MNFKSNKLRDAVVFALVLGTGNAVLSATAVAQTKPADEAATLDTITVTGSRISTPGLTTSSPVTSIEREEFMRTQPVAVEEFVKQLPSVSPTVGPGTNNGATGAAELDLRGLGSNRTLVLVDGRRPVPYDLSGVVDTNTIPVALIQSVDLLTGGASVVYGADAISGVANFILRRDFEGLEVQSSYGQSKYGDGARQRIEATMGTNSSDGKGNVVFSVGHTKVDPVFQGDRAWGKVSRSSGSGRPQGSGTTVPSLIVGPPGVWGTPGDDGTLDGRGQIDPTTGQIVSDVKTYNFNPVNLFQTGLDRYQATALGHYEINEHAEAYGQVNYTRSRVEASLAPSGLFQEAFDMPIGNPLIPEPARQQLCQAYGIDAANCVPGNATMIEDLTIGRRLTELGPRINRFDTKTFQATAGLRGAITDNWKYDAFWSHGESERLAESRNWGSLSKTRQALMSLDGTTCVDPSNGCVPLNVWGPEGSISPEALNFINLSAFSIQNVEQDNAALNFSGDLGGFKSPWSDYPIGVAVGAEHRRATAGTRSDGPSQIQGEVMGTGAPTPDSKGGFTINEAFGEFIVPLIDNAPGVYALSLEAGYRYSDFKTSANTGDEYGSFKYGINWAPIESLRFRGMFQRANRAPSIGELFAPQVTGLDNLETDPCAGGAISAAQANVPGTLSNLCVQTGVPAGSAGLVAQPNAGQVNVLTGGNLLLTPEQADTQTIGLVWNPTSNFAMTLDYWKIKMEKTISSQSVDDVVSGCYDSAFNPGLTFNSNCALIGRSPLTGTFNGTTSRGISLILSNQGTLKTDGFDLGLKYGFDLPGAMGRLNFAYDATLVTTLESQATPESENRDCLGYYSVSCTPNSKYRSILRSSWSYNDLSVSLAWRYSSKMEVEPETGTWFESYREIPSYSYFDFGVNYKLPFNAEVNLSVANLTDKKAPVVGNTIGNSTENSGNTFPNFYDAIGRFYTLGVTFSF</sequence>
<feature type="compositionally biased region" description="Polar residues" evidence="13">
    <location>
        <begin position="535"/>
        <end position="545"/>
    </location>
</feature>
<keyword evidence="4 9" id="KW-0812">Transmembrane</keyword>
<evidence type="ECO:0000256" key="10">
    <source>
        <dbReference type="PROSITE-ProRule" id="PRU10143"/>
    </source>
</evidence>
<evidence type="ECO:0000256" key="9">
    <source>
        <dbReference type="PROSITE-ProRule" id="PRU01360"/>
    </source>
</evidence>
<dbReference type="GO" id="GO:0009279">
    <property type="term" value="C:cell outer membrane"/>
    <property type="evidence" value="ECO:0007669"/>
    <property type="project" value="UniProtKB-SubCell"/>
</dbReference>
<dbReference type="InterPro" id="IPR036942">
    <property type="entry name" value="Beta-barrel_TonB_sf"/>
</dbReference>
<reference evidence="15 16" key="1">
    <citation type="submission" date="2014-09" db="EMBL/GenBank/DDBJ databases">
        <title>A draft genome sequence for Xanthomonas axonopodis pv. vasculorum NCPPB 900.</title>
        <authorList>
            <person name="Harrison J."/>
            <person name="Studholme D.J."/>
        </authorList>
    </citation>
    <scope>NUCLEOTIDE SEQUENCE [LARGE SCALE GENOMIC DNA]</scope>
    <source>
        <strain evidence="15 16">NCPPB 900</strain>
    </source>
</reference>
<dbReference type="InterPro" id="IPR037066">
    <property type="entry name" value="Plug_dom_sf"/>
</dbReference>
<dbReference type="PROSITE" id="PS01156">
    <property type="entry name" value="TONB_DEPENDENT_REC_2"/>
    <property type="match status" value="1"/>
</dbReference>
<organism evidence="15 16">
    <name type="scientific">Xanthomonas axonopodis pv. vasculorum</name>
    <dbReference type="NCBI Taxonomy" id="325777"/>
    <lineage>
        <taxon>Bacteria</taxon>
        <taxon>Pseudomonadati</taxon>
        <taxon>Pseudomonadota</taxon>
        <taxon>Gammaproteobacteria</taxon>
        <taxon>Lysobacterales</taxon>
        <taxon>Lysobacteraceae</taxon>
        <taxon>Xanthomonas</taxon>
    </lineage>
</organism>
<dbReference type="InterPro" id="IPR000531">
    <property type="entry name" value="Beta-barrel_TonB"/>
</dbReference>
<gene>
    <name evidence="15" type="ORF">GW15_0213780</name>
</gene>
<keyword evidence="6 10" id="KW-0798">TonB box</keyword>
<evidence type="ECO:0000256" key="11">
    <source>
        <dbReference type="PROSITE-ProRule" id="PRU10144"/>
    </source>
</evidence>
<dbReference type="PROSITE" id="PS52016">
    <property type="entry name" value="TONB_DEPENDENT_REC_3"/>
    <property type="match status" value="1"/>
</dbReference>
<feature type="short sequence motif" description="TonB box" evidence="10">
    <location>
        <begin position="44"/>
        <end position="50"/>
    </location>
</feature>
<dbReference type="SUPFAM" id="SSF56935">
    <property type="entry name" value="Porins"/>
    <property type="match status" value="1"/>
</dbReference>
<proteinExistence type="inferred from homology"/>
<dbReference type="InterPro" id="IPR010916">
    <property type="entry name" value="TonB_box_CS"/>
</dbReference>
<comment type="caution">
    <text evidence="15">The sequence shown here is derived from an EMBL/GenBank/DDBJ whole genome shotgun (WGS) entry which is preliminary data.</text>
</comment>
<evidence type="ECO:0000313" key="16">
    <source>
        <dbReference type="Proteomes" id="UP000028012"/>
    </source>
</evidence>
<evidence type="ECO:0000256" key="13">
    <source>
        <dbReference type="SAM" id="MobiDB-lite"/>
    </source>
</evidence>
<dbReference type="Proteomes" id="UP000028012">
    <property type="component" value="Unassembled WGS sequence"/>
</dbReference>
<dbReference type="PANTHER" id="PTHR47234:SF2">
    <property type="entry name" value="TONB-DEPENDENT RECEPTOR"/>
    <property type="match status" value="1"/>
</dbReference>
<evidence type="ECO:0000256" key="4">
    <source>
        <dbReference type="ARBA" id="ARBA00022692"/>
    </source>
</evidence>
<feature type="short sequence motif" description="TonB C-terminal box" evidence="11">
    <location>
        <begin position="952"/>
        <end position="969"/>
    </location>
</feature>
<accession>A0A098PWR5</accession>
<evidence type="ECO:0000256" key="12">
    <source>
        <dbReference type="RuleBase" id="RU003357"/>
    </source>
</evidence>
<keyword evidence="3 9" id="KW-1134">Transmembrane beta strand</keyword>
<evidence type="ECO:0000256" key="2">
    <source>
        <dbReference type="ARBA" id="ARBA00022448"/>
    </source>
</evidence>
<evidence type="ECO:0000256" key="6">
    <source>
        <dbReference type="ARBA" id="ARBA00023077"/>
    </source>
</evidence>
<evidence type="ECO:0000256" key="1">
    <source>
        <dbReference type="ARBA" id="ARBA00004571"/>
    </source>
</evidence>
<name>A0A098PWR5_9XANT</name>
<dbReference type="GeneID" id="58002395"/>
<keyword evidence="2 9" id="KW-0813">Transport</keyword>
<evidence type="ECO:0000256" key="8">
    <source>
        <dbReference type="ARBA" id="ARBA00023237"/>
    </source>
</evidence>
<keyword evidence="5 14" id="KW-0732">Signal</keyword>
<comment type="similarity">
    <text evidence="9 12">Belongs to the TonB-dependent receptor family.</text>
</comment>
<dbReference type="AlphaFoldDB" id="A0A098PWR5"/>
<comment type="subcellular location">
    <subcellularLocation>
        <location evidence="1 9">Cell outer membrane</location>
        <topology evidence="1 9">Multi-pass membrane protein</topology>
    </subcellularLocation>
</comment>
<dbReference type="STRING" id="325777.GW15_0213780"/>
<dbReference type="HOGENOM" id="CLU_010745_0_0_6"/>
<feature type="signal peptide" evidence="14">
    <location>
        <begin position="1"/>
        <end position="31"/>
    </location>
</feature>
<keyword evidence="15" id="KW-0675">Receptor</keyword>
<feature type="region of interest" description="Disordered" evidence="13">
    <location>
        <begin position="233"/>
        <end position="260"/>
    </location>
</feature>
<evidence type="ECO:0000256" key="14">
    <source>
        <dbReference type="SAM" id="SignalP"/>
    </source>
</evidence>
<evidence type="ECO:0000256" key="5">
    <source>
        <dbReference type="ARBA" id="ARBA00022729"/>
    </source>
</evidence>
<dbReference type="Pfam" id="PF07715">
    <property type="entry name" value="Plug"/>
    <property type="match status" value="1"/>
</dbReference>
<feature type="compositionally biased region" description="Low complexity" evidence="13">
    <location>
        <begin position="236"/>
        <end position="248"/>
    </location>
</feature>
<protein>
    <submittedName>
        <fullName evidence="15">TonB-dependent receptor</fullName>
    </submittedName>
</protein>
<feature type="chain" id="PRO_5043388510" evidence="14">
    <location>
        <begin position="32"/>
        <end position="969"/>
    </location>
</feature>
<dbReference type="InterPro" id="IPR010917">
    <property type="entry name" value="TonB_rcpt_CS"/>
</dbReference>
<evidence type="ECO:0000313" key="15">
    <source>
        <dbReference type="EMBL" id="KGE51584.1"/>
    </source>
</evidence>
<feature type="region of interest" description="Disordered" evidence="13">
    <location>
        <begin position="533"/>
        <end position="556"/>
    </location>
</feature>
<dbReference type="eggNOG" id="COG4206">
    <property type="taxonomic scope" value="Bacteria"/>
</dbReference>
<dbReference type="InterPro" id="IPR012910">
    <property type="entry name" value="Plug_dom"/>
</dbReference>